<dbReference type="GeneID" id="36319395"/>
<name>A0A0F9WH24_9MICR</name>
<dbReference type="InterPro" id="IPR003959">
    <property type="entry name" value="ATPase_AAA_core"/>
</dbReference>
<dbReference type="GO" id="GO:0006281">
    <property type="term" value="P:DNA repair"/>
    <property type="evidence" value="ECO:0007669"/>
    <property type="project" value="TreeGrafter"/>
</dbReference>
<dbReference type="CDD" id="cd00009">
    <property type="entry name" value="AAA"/>
    <property type="match status" value="1"/>
</dbReference>
<dbReference type="SUPFAM" id="SSF48019">
    <property type="entry name" value="post-AAA+ oligomerization domain-like"/>
    <property type="match status" value="1"/>
</dbReference>
<proteinExistence type="inferred from homology"/>
<protein>
    <submittedName>
        <fullName evidence="6">Replication factor c</fullName>
    </submittedName>
</protein>
<dbReference type="GO" id="GO:0003689">
    <property type="term" value="F:DNA clamp loader activity"/>
    <property type="evidence" value="ECO:0007669"/>
    <property type="project" value="TreeGrafter"/>
</dbReference>
<dbReference type="GO" id="GO:0006271">
    <property type="term" value="P:DNA strand elongation involved in DNA replication"/>
    <property type="evidence" value="ECO:0007669"/>
    <property type="project" value="UniProtKB-ARBA"/>
</dbReference>
<dbReference type="Gene3D" id="1.20.272.10">
    <property type="match status" value="1"/>
</dbReference>
<evidence type="ECO:0000313" key="7">
    <source>
        <dbReference type="Proteomes" id="UP000034350"/>
    </source>
</evidence>
<dbReference type="GO" id="GO:0031391">
    <property type="term" value="C:Elg1 RFC-like complex"/>
    <property type="evidence" value="ECO:0007669"/>
    <property type="project" value="UniProtKB-ARBA"/>
</dbReference>
<comment type="caution">
    <text evidence="6">The sequence shown here is derived from an EMBL/GenBank/DDBJ whole genome shotgun (WGS) entry which is preliminary data.</text>
</comment>
<dbReference type="FunFam" id="3.40.50.300:FF:000952">
    <property type="entry name" value="Replication factor C subunit 2"/>
    <property type="match status" value="1"/>
</dbReference>
<dbReference type="OrthoDB" id="4199794at2759"/>
<feature type="domain" description="AAA+ ATPase" evidence="5">
    <location>
        <begin position="34"/>
        <end position="156"/>
    </location>
</feature>
<accession>A0A0F9WH24</accession>
<dbReference type="AlphaFoldDB" id="A0A0F9WH24"/>
<evidence type="ECO:0000259" key="5">
    <source>
        <dbReference type="SMART" id="SM00382"/>
    </source>
</evidence>
<dbReference type="InterPro" id="IPR047854">
    <property type="entry name" value="RFC_lid"/>
</dbReference>
<evidence type="ECO:0000256" key="4">
    <source>
        <dbReference type="ARBA" id="ARBA00022840"/>
    </source>
</evidence>
<dbReference type="InterPro" id="IPR008921">
    <property type="entry name" value="DNA_pol3_clamp-load_cplx_C"/>
</dbReference>
<dbReference type="GO" id="GO:0003677">
    <property type="term" value="F:DNA binding"/>
    <property type="evidence" value="ECO:0007669"/>
    <property type="project" value="InterPro"/>
</dbReference>
<keyword evidence="4" id="KW-0067">ATP-binding</keyword>
<dbReference type="GO" id="GO:0005524">
    <property type="term" value="F:ATP binding"/>
    <property type="evidence" value="ECO:0007669"/>
    <property type="project" value="UniProtKB-KW"/>
</dbReference>
<dbReference type="PANTHER" id="PTHR11669">
    <property type="entry name" value="REPLICATION FACTOR C / DNA POLYMERASE III GAMMA-TAU SUBUNIT"/>
    <property type="match status" value="1"/>
</dbReference>
<dbReference type="VEuPathDB" id="MicrosporidiaDB:G9O61_00g001070"/>
<evidence type="ECO:0000256" key="1">
    <source>
        <dbReference type="ARBA" id="ARBA00005378"/>
    </source>
</evidence>
<dbReference type="EMBL" id="JPQZ01000002">
    <property type="protein sequence ID" value="KKO76606.1"/>
    <property type="molecule type" value="Genomic_DNA"/>
</dbReference>
<organism evidence="6 7">
    <name type="scientific">Vairimorpha ceranae</name>
    <dbReference type="NCBI Taxonomy" id="40302"/>
    <lineage>
        <taxon>Eukaryota</taxon>
        <taxon>Fungi</taxon>
        <taxon>Fungi incertae sedis</taxon>
        <taxon>Microsporidia</taxon>
        <taxon>Nosematidae</taxon>
        <taxon>Vairimorpha</taxon>
    </lineage>
</organism>
<dbReference type="Proteomes" id="UP000034350">
    <property type="component" value="Unassembled WGS sequence"/>
</dbReference>
<dbReference type="SMART" id="SM00382">
    <property type="entry name" value="AAA"/>
    <property type="match status" value="1"/>
</dbReference>
<dbReference type="GO" id="GO:0005634">
    <property type="term" value="C:nucleus"/>
    <property type="evidence" value="ECO:0007669"/>
    <property type="project" value="TreeGrafter"/>
</dbReference>
<comment type="similarity">
    <text evidence="1">Belongs to the activator 1 small subunits family.</text>
</comment>
<gene>
    <name evidence="6" type="ORF">AAJ76_2000177275</name>
</gene>
<evidence type="ECO:0000256" key="2">
    <source>
        <dbReference type="ARBA" id="ARBA00022705"/>
    </source>
</evidence>
<dbReference type="CDD" id="cd18140">
    <property type="entry name" value="HLD_clamp_RFC"/>
    <property type="match status" value="1"/>
</dbReference>
<dbReference type="GO" id="GO:0016887">
    <property type="term" value="F:ATP hydrolysis activity"/>
    <property type="evidence" value="ECO:0007669"/>
    <property type="project" value="InterPro"/>
</dbReference>
<dbReference type="Pfam" id="PF00004">
    <property type="entry name" value="AAA"/>
    <property type="match status" value="1"/>
</dbReference>
<dbReference type="InterPro" id="IPR050238">
    <property type="entry name" value="DNA_Rep/Repair_Clamp_Loader"/>
</dbReference>
<dbReference type="GO" id="GO:0005663">
    <property type="term" value="C:DNA replication factor C complex"/>
    <property type="evidence" value="ECO:0007669"/>
    <property type="project" value="TreeGrafter"/>
</dbReference>
<dbReference type="OMA" id="LCLANQM"/>
<dbReference type="PANTHER" id="PTHR11669:SF5">
    <property type="entry name" value="REPLICATION FACTOR C SUBUNIT 2"/>
    <property type="match status" value="1"/>
</dbReference>
<dbReference type="InterPro" id="IPR027417">
    <property type="entry name" value="P-loop_NTPase"/>
</dbReference>
<dbReference type="Pfam" id="PF08542">
    <property type="entry name" value="Rep_fac_C"/>
    <property type="match status" value="1"/>
</dbReference>
<dbReference type="Gene3D" id="3.40.50.300">
    <property type="entry name" value="P-loop containing nucleotide triphosphate hydrolases"/>
    <property type="match status" value="1"/>
</dbReference>
<evidence type="ECO:0000313" key="6">
    <source>
        <dbReference type="EMBL" id="KKO76606.1"/>
    </source>
</evidence>
<keyword evidence="3" id="KW-0547">Nucleotide-binding</keyword>
<dbReference type="Gene3D" id="1.10.8.60">
    <property type="match status" value="1"/>
</dbReference>
<keyword evidence="7" id="KW-1185">Reference proteome</keyword>
<dbReference type="VEuPathDB" id="MicrosporidiaDB:AAJ76_2000177275"/>
<dbReference type="VEuPathDB" id="MicrosporidiaDB:NCER_100948"/>
<evidence type="ECO:0000256" key="3">
    <source>
        <dbReference type="ARBA" id="ARBA00022741"/>
    </source>
</evidence>
<dbReference type="InterPro" id="IPR003593">
    <property type="entry name" value="AAA+_ATPase"/>
</dbReference>
<reference evidence="6 7" key="1">
    <citation type="journal article" date="2015" name="Environ. Microbiol.">
        <title>Genome analyses suggest the presence of polyploidy and recent human-driven expansions in eight global populations of the honeybee pathogen Nosema ceranae.</title>
        <authorList>
            <person name="Pelin A."/>
            <person name="Selman M."/>
            <person name="Aris-Brosou S."/>
            <person name="Farinelli L."/>
            <person name="Corradi N."/>
        </authorList>
    </citation>
    <scope>NUCLEOTIDE SEQUENCE [LARGE SCALE GENOMIC DNA]</scope>
    <source>
        <strain evidence="6 7">PA08 1199</strain>
    </source>
</reference>
<sequence>MDLLVNKYRPKDLESVIGNVDTLETLKCILKDHSMPHLLFTGPPGTGKTSSAKIFAFQLLGSKEGILELNASDDRGIDTVRTLIKDFAMKKILNVPFKIIILDECDSMTTAAQQAMRRIMEIYSSECKFILICNDFSKIFEPIQSRCAVLRFDKIESKVIESCLQKIVQAEHMNITDEALSFIIYICDGDIRQSLNILQACLHIPNLIDENYIVKLIGIPSPKLIKEVLDLLTIKKVDKAIERFNKLWEDKYDPEDLITSFFRMAKNDENYEAVKIIGLTHIKIVKGNHSKLLFYGMFYDLLEIS</sequence>
<dbReference type="RefSeq" id="XP_024332348.1">
    <property type="nucleotide sequence ID" value="XM_024474472.1"/>
</dbReference>
<keyword evidence="2" id="KW-0235">DNA replication</keyword>
<dbReference type="InterPro" id="IPR013748">
    <property type="entry name" value="Rep_factorC_C"/>
</dbReference>
<dbReference type="SUPFAM" id="SSF52540">
    <property type="entry name" value="P-loop containing nucleoside triphosphate hydrolases"/>
    <property type="match status" value="1"/>
</dbReference>